<dbReference type="SUPFAM" id="SSF51735">
    <property type="entry name" value="NAD(P)-binding Rossmann-fold domains"/>
    <property type="match status" value="1"/>
</dbReference>
<dbReference type="InterPro" id="IPR036291">
    <property type="entry name" value="NAD(P)-bd_dom_sf"/>
</dbReference>
<dbReference type="InterPro" id="IPR001509">
    <property type="entry name" value="Epimerase_deHydtase"/>
</dbReference>
<dbReference type="Pfam" id="PF01370">
    <property type="entry name" value="Epimerase"/>
    <property type="match status" value="1"/>
</dbReference>
<evidence type="ECO:0000256" key="1">
    <source>
        <dbReference type="ARBA" id="ARBA00007637"/>
    </source>
</evidence>
<proteinExistence type="inferred from homology"/>
<dbReference type="EMBL" id="BARV01002661">
    <property type="protein sequence ID" value="GAH94673.1"/>
    <property type="molecule type" value="Genomic_DNA"/>
</dbReference>
<organism evidence="3">
    <name type="scientific">marine sediment metagenome</name>
    <dbReference type="NCBI Taxonomy" id="412755"/>
    <lineage>
        <taxon>unclassified sequences</taxon>
        <taxon>metagenomes</taxon>
        <taxon>ecological metagenomes</taxon>
    </lineage>
</organism>
<evidence type="ECO:0000313" key="3">
    <source>
        <dbReference type="EMBL" id="GAH94673.1"/>
    </source>
</evidence>
<feature type="domain" description="NAD-dependent epimerase/dehydratase" evidence="2">
    <location>
        <begin position="3"/>
        <end position="70"/>
    </location>
</feature>
<feature type="non-terminal residue" evidence="3">
    <location>
        <position position="71"/>
    </location>
</feature>
<dbReference type="AlphaFoldDB" id="X1LKM6"/>
<gene>
    <name evidence="3" type="ORF">S06H3_06754</name>
</gene>
<dbReference type="PANTHER" id="PTHR43000">
    <property type="entry name" value="DTDP-D-GLUCOSE 4,6-DEHYDRATASE-RELATED"/>
    <property type="match status" value="1"/>
</dbReference>
<dbReference type="Gene3D" id="3.40.50.720">
    <property type="entry name" value="NAD(P)-binding Rossmann-like Domain"/>
    <property type="match status" value="1"/>
</dbReference>
<reference evidence="3" key="1">
    <citation type="journal article" date="2014" name="Front. Microbiol.">
        <title>High frequency of phylogenetically diverse reductive dehalogenase-homologous genes in deep subseafloor sedimentary metagenomes.</title>
        <authorList>
            <person name="Kawai M."/>
            <person name="Futagami T."/>
            <person name="Toyoda A."/>
            <person name="Takaki Y."/>
            <person name="Nishi S."/>
            <person name="Hori S."/>
            <person name="Arai W."/>
            <person name="Tsubouchi T."/>
            <person name="Morono Y."/>
            <person name="Uchiyama I."/>
            <person name="Ito T."/>
            <person name="Fujiyama A."/>
            <person name="Inagaki F."/>
            <person name="Takami H."/>
        </authorList>
    </citation>
    <scope>NUCLEOTIDE SEQUENCE</scope>
    <source>
        <strain evidence="3">Expedition CK06-06</strain>
    </source>
</reference>
<comment type="caution">
    <text evidence="3">The sequence shown here is derived from an EMBL/GenBank/DDBJ whole genome shotgun (WGS) entry which is preliminary data.</text>
</comment>
<accession>X1LKM6</accession>
<protein>
    <recommendedName>
        <fullName evidence="2">NAD-dependent epimerase/dehydratase domain-containing protein</fullName>
    </recommendedName>
</protein>
<name>X1LKM6_9ZZZZ</name>
<comment type="similarity">
    <text evidence="1">Belongs to the NAD(P)-dependent epimerase/dehydratase family.</text>
</comment>
<sequence length="71" mass="8085">MKVVVTGGCGFIGSNFIRYFIKKHPYYKILNIDKLTYAGNPENLKGLEKKKTYNFVKADICSPSTMKGYLK</sequence>
<evidence type="ECO:0000259" key="2">
    <source>
        <dbReference type="Pfam" id="PF01370"/>
    </source>
</evidence>